<dbReference type="GO" id="GO:0003700">
    <property type="term" value="F:DNA-binding transcription factor activity"/>
    <property type="evidence" value="ECO:0007669"/>
    <property type="project" value="InterPro"/>
</dbReference>
<dbReference type="InterPro" id="IPR018062">
    <property type="entry name" value="HTH_AraC-typ_CS"/>
</dbReference>
<dbReference type="SMART" id="SM00342">
    <property type="entry name" value="HTH_ARAC"/>
    <property type="match status" value="1"/>
</dbReference>
<dbReference type="Pfam" id="PF12833">
    <property type="entry name" value="HTH_18"/>
    <property type="match status" value="1"/>
</dbReference>
<accession>A0AAE3Y063</accession>
<sequence>MGQLDPDWDFSSHMRANDALGESTVVDVGLQHSAIGVSRVKCGRQRTGRTEAYDPHEAYLVVLRLSAYRVEHLWVDGKPVTHNALAPGTLSIYDLDRLWFAEMREPFDCLQFHVSQNAIDQLADETGMKGRQRLYCPPDQSGIDEVMHRLGRVLVPALARRQAASRLFIEHLTLAFHAHLLSRYRLEGSPVALRAKGLAPWQERRVTDFLRENLEFDVSVEALARECGLSRSYFMKAFKQTTGVSPHQWVLAQRMDRAKNLLQSGSMSISDVAVASGFSDQSHLTRTFGRMEGTTPAAWRRNL</sequence>
<keyword evidence="2 5" id="KW-0238">DNA-binding</keyword>
<proteinExistence type="predicted"/>
<evidence type="ECO:0000259" key="4">
    <source>
        <dbReference type="PROSITE" id="PS01124"/>
    </source>
</evidence>
<dbReference type="AlphaFoldDB" id="A0AAE3Y063"/>
<evidence type="ECO:0000256" key="3">
    <source>
        <dbReference type="ARBA" id="ARBA00023163"/>
    </source>
</evidence>
<evidence type="ECO:0000256" key="1">
    <source>
        <dbReference type="ARBA" id="ARBA00023015"/>
    </source>
</evidence>
<keyword evidence="1" id="KW-0805">Transcription regulation</keyword>
<dbReference type="PROSITE" id="PS01124">
    <property type="entry name" value="HTH_ARAC_FAMILY_2"/>
    <property type="match status" value="1"/>
</dbReference>
<dbReference type="EMBL" id="JAVDQZ010000004">
    <property type="protein sequence ID" value="MDR6426731.1"/>
    <property type="molecule type" value="Genomic_DNA"/>
</dbReference>
<evidence type="ECO:0000313" key="6">
    <source>
        <dbReference type="Proteomes" id="UP001184828"/>
    </source>
</evidence>
<dbReference type="InterPro" id="IPR050204">
    <property type="entry name" value="AraC_XylS_family_regulators"/>
</dbReference>
<dbReference type="Proteomes" id="UP001184828">
    <property type="component" value="Unassembled WGS sequence"/>
</dbReference>
<dbReference type="Gene3D" id="1.10.10.60">
    <property type="entry name" value="Homeodomain-like"/>
    <property type="match status" value="2"/>
</dbReference>
<keyword evidence="3" id="KW-0804">Transcription</keyword>
<evidence type="ECO:0000256" key="2">
    <source>
        <dbReference type="ARBA" id="ARBA00023125"/>
    </source>
</evidence>
<organism evidence="5 6">
    <name type="scientific">Variovorax paradoxus</name>
    <dbReference type="NCBI Taxonomy" id="34073"/>
    <lineage>
        <taxon>Bacteria</taxon>
        <taxon>Pseudomonadati</taxon>
        <taxon>Pseudomonadota</taxon>
        <taxon>Betaproteobacteria</taxon>
        <taxon>Burkholderiales</taxon>
        <taxon>Comamonadaceae</taxon>
        <taxon>Variovorax</taxon>
    </lineage>
</organism>
<dbReference type="PANTHER" id="PTHR46796">
    <property type="entry name" value="HTH-TYPE TRANSCRIPTIONAL ACTIVATOR RHAS-RELATED"/>
    <property type="match status" value="1"/>
</dbReference>
<dbReference type="PROSITE" id="PS00041">
    <property type="entry name" value="HTH_ARAC_FAMILY_1"/>
    <property type="match status" value="1"/>
</dbReference>
<name>A0AAE3Y063_VARPD</name>
<dbReference type="InterPro" id="IPR009057">
    <property type="entry name" value="Homeodomain-like_sf"/>
</dbReference>
<feature type="domain" description="HTH araC/xylS-type" evidence="4">
    <location>
        <begin position="204"/>
        <end position="302"/>
    </location>
</feature>
<evidence type="ECO:0000313" key="5">
    <source>
        <dbReference type="EMBL" id="MDR6426731.1"/>
    </source>
</evidence>
<dbReference type="PANTHER" id="PTHR46796:SF14">
    <property type="entry name" value="TRANSCRIPTIONAL REGULATORY PROTEIN"/>
    <property type="match status" value="1"/>
</dbReference>
<dbReference type="GO" id="GO:0043565">
    <property type="term" value="F:sequence-specific DNA binding"/>
    <property type="evidence" value="ECO:0007669"/>
    <property type="project" value="InterPro"/>
</dbReference>
<dbReference type="SUPFAM" id="SSF46689">
    <property type="entry name" value="Homeodomain-like"/>
    <property type="match status" value="2"/>
</dbReference>
<reference evidence="5" key="1">
    <citation type="submission" date="2023-07" db="EMBL/GenBank/DDBJ databases">
        <title>Sorghum-associated microbial communities from plants grown in Nebraska, USA.</title>
        <authorList>
            <person name="Schachtman D."/>
        </authorList>
    </citation>
    <scope>NUCLEOTIDE SEQUENCE</scope>
    <source>
        <strain evidence="5">DS2114</strain>
    </source>
</reference>
<gene>
    <name evidence="5" type="ORF">J2738_002869</name>
</gene>
<protein>
    <submittedName>
        <fullName evidence="5">AraC-like DNA-binding protein</fullName>
    </submittedName>
</protein>
<dbReference type="InterPro" id="IPR018060">
    <property type="entry name" value="HTH_AraC"/>
</dbReference>
<comment type="caution">
    <text evidence="5">The sequence shown here is derived from an EMBL/GenBank/DDBJ whole genome shotgun (WGS) entry which is preliminary data.</text>
</comment>
<dbReference type="RefSeq" id="WP_309927645.1">
    <property type="nucleotide sequence ID" value="NZ_JAVDQZ010000004.1"/>
</dbReference>